<sequence>RAYSVRSDTSFTPAATPTPTARRAGVSTRGVRAITVESDATAPSQPLPLHSSNIPSCYALPPTTPCPFAGTLEASLDAVLEFSRIYRGLSGVVSALLQPVDTSTNWPSLLRAVYSTDQGRSKIDEILFLVTRTLLPEQVKENRAAMGRMYERKKHLAIRVVLRYDMLREWKVDAA</sequence>
<feature type="compositionally biased region" description="Polar residues" evidence="1">
    <location>
        <begin position="1"/>
        <end position="11"/>
    </location>
</feature>
<protein>
    <submittedName>
        <fullName evidence="2">Uncharacterized protein</fullName>
    </submittedName>
</protein>
<gene>
    <name evidence="2" type="ORF">BDU57DRAFT_402030</name>
</gene>
<feature type="region of interest" description="Disordered" evidence="1">
    <location>
        <begin position="1"/>
        <end position="27"/>
    </location>
</feature>
<keyword evidence="3" id="KW-1185">Reference proteome</keyword>
<dbReference type="OrthoDB" id="3790454at2759"/>
<dbReference type="Proteomes" id="UP000800096">
    <property type="component" value="Unassembled WGS sequence"/>
</dbReference>
<evidence type="ECO:0000313" key="2">
    <source>
        <dbReference type="EMBL" id="KAF1911460.1"/>
    </source>
</evidence>
<organism evidence="2 3">
    <name type="scientific">Ampelomyces quisqualis</name>
    <name type="common">Powdery mildew agent</name>
    <dbReference type="NCBI Taxonomy" id="50730"/>
    <lineage>
        <taxon>Eukaryota</taxon>
        <taxon>Fungi</taxon>
        <taxon>Dikarya</taxon>
        <taxon>Ascomycota</taxon>
        <taxon>Pezizomycotina</taxon>
        <taxon>Dothideomycetes</taxon>
        <taxon>Pleosporomycetidae</taxon>
        <taxon>Pleosporales</taxon>
        <taxon>Pleosporineae</taxon>
        <taxon>Phaeosphaeriaceae</taxon>
        <taxon>Ampelomyces</taxon>
    </lineage>
</organism>
<name>A0A6A5Q9C9_AMPQU</name>
<accession>A0A6A5Q9C9</accession>
<evidence type="ECO:0000313" key="3">
    <source>
        <dbReference type="Proteomes" id="UP000800096"/>
    </source>
</evidence>
<dbReference type="EMBL" id="ML979144">
    <property type="protein sequence ID" value="KAF1911460.1"/>
    <property type="molecule type" value="Genomic_DNA"/>
</dbReference>
<proteinExistence type="predicted"/>
<dbReference type="AlphaFoldDB" id="A0A6A5Q9C9"/>
<feature type="compositionally biased region" description="Low complexity" evidence="1">
    <location>
        <begin position="12"/>
        <end position="24"/>
    </location>
</feature>
<evidence type="ECO:0000256" key="1">
    <source>
        <dbReference type="SAM" id="MobiDB-lite"/>
    </source>
</evidence>
<feature type="non-terminal residue" evidence="2">
    <location>
        <position position="1"/>
    </location>
</feature>
<feature type="non-terminal residue" evidence="2">
    <location>
        <position position="175"/>
    </location>
</feature>
<reference evidence="2" key="1">
    <citation type="journal article" date="2020" name="Stud. Mycol.">
        <title>101 Dothideomycetes genomes: a test case for predicting lifestyles and emergence of pathogens.</title>
        <authorList>
            <person name="Haridas S."/>
            <person name="Albert R."/>
            <person name="Binder M."/>
            <person name="Bloem J."/>
            <person name="Labutti K."/>
            <person name="Salamov A."/>
            <person name="Andreopoulos B."/>
            <person name="Baker S."/>
            <person name="Barry K."/>
            <person name="Bills G."/>
            <person name="Bluhm B."/>
            <person name="Cannon C."/>
            <person name="Castanera R."/>
            <person name="Culley D."/>
            <person name="Daum C."/>
            <person name="Ezra D."/>
            <person name="Gonzalez J."/>
            <person name="Henrissat B."/>
            <person name="Kuo A."/>
            <person name="Liang C."/>
            <person name="Lipzen A."/>
            <person name="Lutzoni F."/>
            <person name="Magnuson J."/>
            <person name="Mondo S."/>
            <person name="Nolan M."/>
            <person name="Ohm R."/>
            <person name="Pangilinan J."/>
            <person name="Park H.-J."/>
            <person name="Ramirez L."/>
            <person name="Alfaro M."/>
            <person name="Sun H."/>
            <person name="Tritt A."/>
            <person name="Yoshinaga Y."/>
            <person name="Zwiers L.-H."/>
            <person name="Turgeon B."/>
            <person name="Goodwin S."/>
            <person name="Spatafora J."/>
            <person name="Crous P."/>
            <person name="Grigoriev I."/>
        </authorList>
    </citation>
    <scope>NUCLEOTIDE SEQUENCE</scope>
    <source>
        <strain evidence="2">HMLAC05119</strain>
    </source>
</reference>